<keyword evidence="1" id="KW-0238">DNA-binding</keyword>
<dbReference type="PANTHER" id="PTHR36924">
    <property type="entry name" value="ANTITOXIN HIGA-1"/>
    <property type="match status" value="1"/>
</dbReference>
<dbReference type="NCBIfam" id="TIGR02607">
    <property type="entry name" value="antidote_HigA"/>
    <property type="match status" value="1"/>
</dbReference>
<reference evidence="3 4" key="1">
    <citation type="submission" date="2021-03" db="EMBL/GenBank/DDBJ databases">
        <authorList>
            <person name="So Y."/>
        </authorList>
    </citation>
    <scope>NUCLEOTIDE SEQUENCE [LARGE SCALE GENOMIC DNA]</scope>
    <source>
        <strain evidence="3 4">SSH11</strain>
    </source>
</reference>
<dbReference type="Gene3D" id="1.10.260.40">
    <property type="entry name" value="lambda repressor-like DNA-binding domains"/>
    <property type="match status" value="1"/>
</dbReference>
<comment type="caution">
    <text evidence="3">The sequence shown here is derived from an EMBL/GenBank/DDBJ whole genome shotgun (WGS) entry which is preliminary data.</text>
</comment>
<protein>
    <submittedName>
        <fullName evidence="3">HigA family addiction module antidote protein</fullName>
    </submittedName>
</protein>
<feature type="domain" description="HTH cro/C1-type" evidence="2">
    <location>
        <begin position="21"/>
        <end position="69"/>
    </location>
</feature>
<dbReference type="PROSITE" id="PS50943">
    <property type="entry name" value="HTH_CROC1"/>
    <property type="match status" value="1"/>
</dbReference>
<proteinExistence type="predicted"/>
<dbReference type="Proteomes" id="UP000681594">
    <property type="component" value="Unassembled WGS sequence"/>
</dbReference>
<dbReference type="SUPFAM" id="SSF47413">
    <property type="entry name" value="lambda repressor-like DNA-binding domains"/>
    <property type="match status" value="1"/>
</dbReference>
<sequence length="110" mass="11882">MRSPAAPLHPGLLLRDHILPALGITVSQAALDLATTRQTLHRILAGRSAITPDMAVRLERFCGIPAGFWLGRQQDHDLSLAQAALPARLTRLPQHPLPDAVLDQIGAPHD</sequence>
<keyword evidence="4" id="KW-1185">Reference proteome</keyword>
<dbReference type="InterPro" id="IPR013430">
    <property type="entry name" value="Toxin_antidote_HigA"/>
</dbReference>
<dbReference type="InterPro" id="IPR010982">
    <property type="entry name" value="Lambda_DNA-bd_dom_sf"/>
</dbReference>
<dbReference type="EMBL" id="JAGIZB010000108">
    <property type="protein sequence ID" value="MBP0447932.1"/>
    <property type="molecule type" value="Genomic_DNA"/>
</dbReference>
<name>A0ABS4ALP2_9PROT</name>
<evidence type="ECO:0000259" key="2">
    <source>
        <dbReference type="PROSITE" id="PS50943"/>
    </source>
</evidence>
<dbReference type="Pfam" id="PF01381">
    <property type="entry name" value="HTH_3"/>
    <property type="match status" value="1"/>
</dbReference>
<evidence type="ECO:0000256" key="1">
    <source>
        <dbReference type="ARBA" id="ARBA00023125"/>
    </source>
</evidence>
<accession>A0ABS4ALP2</accession>
<dbReference type="InterPro" id="IPR001387">
    <property type="entry name" value="Cro/C1-type_HTH"/>
</dbReference>
<gene>
    <name evidence="3" type="ORF">J8J14_24730</name>
</gene>
<evidence type="ECO:0000313" key="3">
    <source>
        <dbReference type="EMBL" id="MBP0447932.1"/>
    </source>
</evidence>
<dbReference type="PANTHER" id="PTHR36924:SF1">
    <property type="entry name" value="ANTITOXIN HIGA-1"/>
    <property type="match status" value="1"/>
</dbReference>
<organism evidence="3 4">
    <name type="scientific">Pararoseomonas baculiformis</name>
    <dbReference type="NCBI Taxonomy" id="2820812"/>
    <lineage>
        <taxon>Bacteria</taxon>
        <taxon>Pseudomonadati</taxon>
        <taxon>Pseudomonadota</taxon>
        <taxon>Alphaproteobacteria</taxon>
        <taxon>Acetobacterales</taxon>
        <taxon>Acetobacteraceae</taxon>
        <taxon>Pararoseomonas</taxon>
    </lineage>
</organism>
<dbReference type="CDD" id="cd00093">
    <property type="entry name" value="HTH_XRE"/>
    <property type="match status" value="1"/>
</dbReference>
<evidence type="ECO:0000313" key="4">
    <source>
        <dbReference type="Proteomes" id="UP000681594"/>
    </source>
</evidence>